<dbReference type="Pfam" id="PF01585">
    <property type="entry name" value="G-patch"/>
    <property type="match status" value="1"/>
</dbReference>
<dbReference type="Pfam" id="PF13821">
    <property type="entry name" value="DUF4187"/>
    <property type="match status" value="1"/>
</dbReference>
<comment type="caution">
    <text evidence="3">The sequence shown here is derived from an EMBL/GenBank/DDBJ whole genome shotgun (WGS) entry which is preliminary data.</text>
</comment>
<dbReference type="VEuPathDB" id="FungiDB:VP01_2204g9"/>
<dbReference type="InterPro" id="IPR000467">
    <property type="entry name" value="G_patch_dom"/>
</dbReference>
<keyword evidence="4" id="KW-1185">Reference proteome</keyword>
<dbReference type="OrthoDB" id="786951at2759"/>
<gene>
    <name evidence="3" type="ORF">VP01_2204g9</name>
</gene>
<evidence type="ECO:0000256" key="1">
    <source>
        <dbReference type="SAM" id="MobiDB-lite"/>
    </source>
</evidence>
<reference evidence="3 4" key="1">
    <citation type="submission" date="2015-08" db="EMBL/GenBank/DDBJ databases">
        <title>Next Generation Sequencing and Analysis of the Genome of Puccinia sorghi L Schw, the Causal Agent of Maize Common Rust.</title>
        <authorList>
            <person name="Rochi L."/>
            <person name="Burguener G."/>
            <person name="Darino M."/>
            <person name="Turjanski A."/>
            <person name="Kreff E."/>
            <person name="Dieguez M.J."/>
            <person name="Sacco F."/>
        </authorList>
    </citation>
    <scope>NUCLEOTIDE SEQUENCE [LARGE SCALE GENOMIC DNA]</scope>
    <source>
        <strain evidence="3 4">RO10H11247</strain>
    </source>
</reference>
<sequence>MQSVPPCRSKDNPPNTGKHSEPEEEEDDFMSDKFLKEMTGITSEKSRTYSERRKRKMLEVSTSQQKRSRAQREMEAREEGLSRSLMQPSEAQVPQDGRVAEEATHTKAYRMMLKMGFQPGSALGARSSSDGAGSNEPITIVHKADRAGIGVTTRPVSAAKLPRLLRGSGTALTQDEVAQRDAFLTASRARFDGRKVDALLGRAARTGQDLDRRRGLDSNFFWSPIPPPDQLPSLSTLENLVAQEPDLHPLDLHNPLDDDEDHQNWLALDPSTRLSCILAYLREEYFYCIWCGCQYQSSEELANECPGEEEDDH</sequence>
<evidence type="ECO:0000313" key="4">
    <source>
        <dbReference type="Proteomes" id="UP000037035"/>
    </source>
</evidence>
<dbReference type="PROSITE" id="PS50174">
    <property type="entry name" value="G_PATCH"/>
    <property type="match status" value="1"/>
</dbReference>
<dbReference type="PANTHER" id="PTHR21032:SF0">
    <property type="entry name" value="G PATCH DOMAIN-CONTAINING PROTEIN 11"/>
    <property type="match status" value="1"/>
</dbReference>
<dbReference type="EMBL" id="LAVV01007064">
    <property type="protein sequence ID" value="KNZ57237.1"/>
    <property type="molecule type" value="Genomic_DNA"/>
</dbReference>
<feature type="domain" description="G-patch" evidence="2">
    <location>
        <begin position="104"/>
        <end position="154"/>
    </location>
</feature>
<feature type="region of interest" description="Disordered" evidence="1">
    <location>
        <begin position="1"/>
        <end position="99"/>
    </location>
</feature>
<organism evidence="3 4">
    <name type="scientific">Puccinia sorghi</name>
    <dbReference type="NCBI Taxonomy" id="27349"/>
    <lineage>
        <taxon>Eukaryota</taxon>
        <taxon>Fungi</taxon>
        <taxon>Dikarya</taxon>
        <taxon>Basidiomycota</taxon>
        <taxon>Pucciniomycotina</taxon>
        <taxon>Pucciniomycetes</taxon>
        <taxon>Pucciniales</taxon>
        <taxon>Pucciniaceae</taxon>
        <taxon>Puccinia</taxon>
    </lineage>
</organism>
<dbReference type="AlphaFoldDB" id="A0A0L6V9J6"/>
<dbReference type="InterPro" id="IPR039249">
    <property type="entry name" value="GPATCH11"/>
</dbReference>
<dbReference type="InterPro" id="IPR025239">
    <property type="entry name" value="DUF4187"/>
</dbReference>
<evidence type="ECO:0000313" key="3">
    <source>
        <dbReference type="EMBL" id="KNZ57237.1"/>
    </source>
</evidence>
<evidence type="ECO:0000259" key="2">
    <source>
        <dbReference type="PROSITE" id="PS50174"/>
    </source>
</evidence>
<name>A0A0L6V9J6_9BASI</name>
<protein>
    <recommendedName>
        <fullName evidence="2">G-patch domain-containing protein</fullName>
    </recommendedName>
</protein>
<dbReference type="PANTHER" id="PTHR21032">
    <property type="entry name" value="G PATCH DOMAIN-CONTAINING PROTEIN 11"/>
    <property type="match status" value="1"/>
</dbReference>
<dbReference type="GO" id="GO:0003676">
    <property type="term" value="F:nucleic acid binding"/>
    <property type="evidence" value="ECO:0007669"/>
    <property type="project" value="InterPro"/>
</dbReference>
<feature type="compositionally biased region" description="Basic and acidic residues" evidence="1">
    <location>
        <begin position="70"/>
        <end position="81"/>
    </location>
</feature>
<proteinExistence type="predicted"/>
<accession>A0A0L6V9J6</accession>
<dbReference type="SMART" id="SM01173">
    <property type="entry name" value="DUF4187"/>
    <property type="match status" value="1"/>
</dbReference>
<dbReference type="SMART" id="SM00443">
    <property type="entry name" value="G_patch"/>
    <property type="match status" value="1"/>
</dbReference>
<dbReference type="GO" id="GO:0000776">
    <property type="term" value="C:kinetochore"/>
    <property type="evidence" value="ECO:0007669"/>
    <property type="project" value="TreeGrafter"/>
</dbReference>
<dbReference type="Proteomes" id="UP000037035">
    <property type="component" value="Unassembled WGS sequence"/>
</dbReference>